<dbReference type="GO" id="GO:0016787">
    <property type="term" value="F:hydrolase activity"/>
    <property type="evidence" value="ECO:0007669"/>
    <property type="project" value="UniProtKB-UniRule"/>
</dbReference>
<keyword evidence="2 6" id="KW-0378">Hydrolase</keyword>
<dbReference type="GO" id="GO:0003677">
    <property type="term" value="F:DNA binding"/>
    <property type="evidence" value="ECO:0007669"/>
    <property type="project" value="InterPro"/>
</dbReference>
<keyword evidence="3 6" id="KW-0347">Helicase</keyword>
<dbReference type="SUPFAM" id="SSF52540">
    <property type="entry name" value="P-loop containing nucleoside triphosphate hydrolases"/>
    <property type="match status" value="1"/>
</dbReference>
<evidence type="ECO:0000256" key="6">
    <source>
        <dbReference type="PROSITE-ProRule" id="PRU00560"/>
    </source>
</evidence>
<dbReference type="GO" id="GO:0005524">
    <property type="term" value="F:ATP binding"/>
    <property type="evidence" value="ECO:0007669"/>
    <property type="project" value="UniProtKB-UniRule"/>
</dbReference>
<dbReference type="PANTHER" id="PTHR11070">
    <property type="entry name" value="UVRD / RECB / PCRA DNA HELICASE FAMILY MEMBER"/>
    <property type="match status" value="1"/>
</dbReference>
<dbReference type="GO" id="GO:0000725">
    <property type="term" value="P:recombinational repair"/>
    <property type="evidence" value="ECO:0007669"/>
    <property type="project" value="TreeGrafter"/>
</dbReference>
<dbReference type="PATRIC" id="fig|317.174.peg.3647"/>
<keyword evidence="4 6" id="KW-0067">ATP-binding</keyword>
<dbReference type="PROSITE" id="PS51198">
    <property type="entry name" value="UVRD_HELICASE_ATP_BIND"/>
    <property type="match status" value="1"/>
</dbReference>
<dbReference type="GO" id="GO:0043138">
    <property type="term" value="F:3'-5' DNA helicase activity"/>
    <property type="evidence" value="ECO:0007669"/>
    <property type="project" value="TreeGrafter"/>
</dbReference>
<dbReference type="AlphaFoldDB" id="A0A085V4C9"/>
<dbReference type="Pfam" id="PF00580">
    <property type="entry name" value="UvrD-helicase"/>
    <property type="match status" value="1"/>
</dbReference>
<keyword evidence="1 6" id="KW-0547">Nucleotide-binding</keyword>
<comment type="caution">
    <text evidence="8">The sequence shown here is derived from an EMBL/GenBank/DDBJ whole genome shotgun (WGS) entry which is preliminary data.</text>
</comment>
<sequence>MDIGMTPFENIISCLERGESFVLQGGAGSGKTETLKKLLDYISKHMPEKRVACITHTNLAADEIKARAGELHAISTIHSFLNGIINSFRIDLHKVIHELFLLPEFRVGQAMDDDKEYKKREHERYKKAYGKYADKAYLILKIKEAKVLGKPMYDKDPQAANTVLNEKIKHLNARVLEHIKKASPQKVCYNETAFDSFRDLSFGHDGLVKLAVSLMCERKKLRKILADKYDYIFVDEYQDTSPDIVKAFFDYVVKDQNIVFGFFGDSMQGIYEDGVGDVENYVQAGAIEKINKEDNYRCSEQVVKLINNLRDDGLEQSVAFKTRENGDLETLADRQGRVKLVYAICDDKPTQHSPREEKDSYLKKLNKLIETARGVDSYKMLMLTNKAVASEAGFSQLYEIFNSRFGQATNENLEKVLAICHFSELYELHEDYGNKRYAKVIRFVKKSGFVLDSVFHKDELLVAFKSVFDLNSPAHGAIHESFKLKLLKQSDSYERFVRRREEFFEAAMGNSRYSAFKDHYVSGFDSLSKLNKAGFDIDEYEFGDLERDVKRELFYNDFFGGKITLGEVFKYYDYLSEKTNFITMHKTKGSGIENVLVVADEFFWRDYKFGNVFSAGDITAENRKIMYVACSRAIKNLTCVRIMSTEESSTIKDYFNEIECVSLD</sequence>
<evidence type="ECO:0000313" key="9">
    <source>
        <dbReference type="Proteomes" id="UP000028643"/>
    </source>
</evidence>
<dbReference type="InterPro" id="IPR000212">
    <property type="entry name" value="DNA_helicase_UvrD/REP"/>
</dbReference>
<evidence type="ECO:0000259" key="7">
    <source>
        <dbReference type="PROSITE" id="PS51198"/>
    </source>
</evidence>
<dbReference type="Gene3D" id="3.40.50.300">
    <property type="entry name" value="P-loop containing nucleotide triphosphate hydrolases"/>
    <property type="match status" value="2"/>
</dbReference>
<name>A0A085V4C9_PSESX</name>
<evidence type="ECO:0000256" key="4">
    <source>
        <dbReference type="ARBA" id="ARBA00022840"/>
    </source>
</evidence>
<protein>
    <recommendedName>
        <fullName evidence="5">DNA 3'-5' helicase II</fullName>
    </recommendedName>
</protein>
<dbReference type="InterPro" id="IPR027417">
    <property type="entry name" value="P-loop_NTPase"/>
</dbReference>
<organism evidence="8 9">
    <name type="scientific">Pseudomonas syringae</name>
    <dbReference type="NCBI Taxonomy" id="317"/>
    <lineage>
        <taxon>Bacteria</taxon>
        <taxon>Pseudomonadati</taxon>
        <taxon>Pseudomonadota</taxon>
        <taxon>Gammaproteobacteria</taxon>
        <taxon>Pseudomonadales</taxon>
        <taxon>Pseudomonadaceae</taxon>
        <taxon>Pseudomonas</taxon>
    </lineage>
</organism>
<evidence type="ECO:0000256" key="1">
    <source>
        <dbReference type="ARBA" id="ARBA00022741"/>
    </source>
</evidence>
<evidence type="ECO:0000256" key="3">
    <source>
        <dbReference type="ARBA" id="ARBA00022806"/>
    </source>
</evidence>
<evidence type="ECO:0000256" key="2">
    <source>
        <dbReference type="ARBA" id="ARBA00022801"/>
    </source>
</evidence>
<reference evidence="8 9" key="1">
    <citation type="submission" date="2014-07" db="EMBL/GenBank/DDBJ databases">
        <title>Draft Genome Sequences of Environmental Pseudomonas syringae strains.</title>
        <authorList>
            <person name="Baltrus D.A."/>
            <person name="Berge O."/>
            <person name="Morris C."/>
        </authorList>
    </citation>
    <scope>NUCLEOTIDE SEQUENCE [LARGE SCALE GENOMIC DNA]</scope>
    <source>
        <strain evidence="8 9">CEB003</strain>
    </source>
</reference>
<dbReference type="EMBL" id="JPQT01000112">
    <property type="protein sequence ID" value="KFE50292.1"/>
    <property type="molecule type" value="Genomic_DNA"/>
</dbReference>
<dbReference type="InterPro" id="IPR014016">
    <property type="entry name" value="UvrD-like_ATP-bd"/>
</dbReference>
<feature type="domain" description="UvrD-like helicase ATP-binding" evidence="7">
    <location>
        <begin position="4"/>
        <end position="312"/>
    </location>
</feature>
<dbReference type="RefSeq" id="WP_047576653.1">
    <property type="nucleotide sequence ID" value="NZ_JPQT01000112.1"/>
</dbReference>
<evidence type="ECO:0000313" key="8">
    <source>
        <dbReference type="EMBL" id="KFE50292.1"/>
    </source>
</evidence>
<dbReference type="Proteomes" id="UP000028643">
    <property type="component" value="Unassembled WGS sequence"/>
</dbReference>
<gene>
    <name evidence="8" type="ORF">IV02_17860</name>
</gene>
<feature type="binding site" evidence="6">
    <location>
        <begin position="25"/>
        <end position="32"/>
    </location>
    <ligand>
        <name>ATP</name>
        <dbReference type="ChEBI" id="CHEBI:30616"/>
    </ligand>
</feature>
<evidence type="ECO:0000256" key="5">
    <source>
        <dbReference type="ARBA" id="ARBA00034923"/>
    </source>
</evidence>
<dbReference type="PANTHER" id="PTHR11070:SF2">
    <property type="entry name" value="ATP-DEPENDENT DNA HELICASE SRS2"/>
    <property type="match status" value="1"/>
</dbReference>
<proteinExistence type="predicted"/>
<accession>A0A085V4C9</accession>